<protein>
    <submittedName>
        <fullName evidence="1">ABC transporter permease</fullName>
    </submittedName>
</protein>
<comment type="caution">
    <text evidence="1">The sequence shown here is derived from an EMBL/GenBank/DDBJ whole genome shotgun (WGS) entry which is preliminary data.</text>
</comment>
<gene>
    <name evidence="1" type="ORF">E5357_00140</name>
</gene>
<reference evidence="1" key="1">
    <citation type="submission" date="2019-04" db="EMBL/GenBank/DDBJ databases">
        <title>Microbes associate with the intestines of laboratory mice.</title>
        <authorList>
            <person name="Navarre W."/>
            <person name="Wong E."/>
            <person name="Huang K."/>
            <person name="Tropini C."/>
            <person name="Ng K."/>
            <person name="Yu B."/>
        </authorList>
    </citation>
    <scope>NUCLEOTIDE SEQUENCE</scope>
    <source>
        <strain evidence="1">NM72_1-8</strain>
    </source>
</reference>
<evidence type="ECO:0000313" key="1">
    <source>
        <dbReference type="EMBL" id="TGY00627.1"/>
    </source>
</evidence>
<organism evidence="1 2">
    <name type="scientific">Hominisplanchenecus murintestinalis</name>
    <dbReference type="NCBI Taxonomy" id="2941517"/>
    <lineage>
        <taxon>Bacteria</taxon>
        <taxon>Bacillati</taxon>
        <taxon>Bacillota</taxon>
        <taxon>Clostridia</taxon>
        <taxon>Lachnospirales</taxon>
        <taxon>Lachnospiraceae</taxon>
        <taxon>Hominisplanchenecus</taxon>
    </lineage>
</organism>
<proteinExistence type="predicted"/>
<sequence>MFNMVRMDLYRMFRTKALYVIWIVMALTMLLTTALSLMAQEMPEPQEYIQQETEENVNLGMSVSLPTLPGEQITVLDEVYANTTAKFTALFLVIFAVLFATADINSGYVKNIGGQVPNRGALFLSKTAAMLVFTALTMIGYVLLQALFCRICFGYLVWGNISALLWYLGIQILLHYALTLICMAIAVVLRNNVFSMIIVICLCGGISALIYGLIDNLMHKLGVQDFQIMKYTVTGQIAMVPLEPSSGDILTPAVISVAFLLAMSFIGSTVFAKKDC</sequence>
<dbReference type="EMBL" id="SRZB01000001">
    <property type="protein sequence ID" value="TGY00627.1"/>
    <property type="molecule type" value="Genomic_DNA"/>
</dbReference>
<evidence type="ECO:0000313" key="2">
    <source>
        <dbReference type="Proteomes" id="UP000307720"/>
    </source>
</evidence>
<keyword evidence="2" id="KW-1185">Reference proteome</keyword>
<dbReference type="Proteomes" id="UP000307720">
    <property type="component" value="Unassembled WGS sequence"/>
</dbReference>
<accession>A0AC61R2S1</accession>
<name>A0AC61R2S1_9FIRM</name>